<comment type="caution">
    <text evidence="2">The sequence shown here is derived from an EMBL/GenBank/DDBJ whole genome shotgun (WGS) entry which is preliminary data.</text>
</comment>
<proteinExistence type="predicted"/>
<sequence length="432" mass="48479">MPKNKSAIRYIFRNMKNKKEDEKRKKTFKQMNFDVAVPRAPAASVAKNRRKLKRKRDAEQQPEEEEEEVIELPKDYAPPKKAAAMKRQLEQYETSKTTTKRSKKISEEGGVVAIRSGGDVKAVANRGDIKVESVLGIIDCDLPSPQHQDNKERDIQHRIRTLLANLAKASREKALPTASTLELRHGGKNNKKEKHHAPAFKNVGSDIVKVCLSQPVWALVHRRDFKRGFDEWFENSDNLIRLLNNGNAENINAAMKTAVTKQINDAIKERVYFEMLSNVCNDLFKTLVLPNKKFDKNFATIATDNTDPTVRSLSIPKYFRALNENVWQKITDTMDILLTGGGSGDQSAISQLEACAQNIINRATSRPVEATIKKAVEQANQAHKLSTGAFIPTTNKKPPGGGGLQGSPFFNPGYYDPYYHCLERGANCIMST</sequence>
<protein>
    <submittedName>
        <fullName evidence="2">Wsv161-like protein</fullName>
    </submittedName>
</protein>
<dbReference type="EMBL" id="BFCG01000002">
    <property type="protein sequence ID" value="GBG35577.1"/>
    <property type="molecule type" value="Genomic_DNA"/>
</dbReference>
<evidence type="ECO:0000256" key="1">
    <source>
        <dbReference type="SAM" id="MobiDB-lite"/>
    </source>
</evidence>
<feature type="compositionally biased region" description="Acidic residues" evidence="1">
    <location>
        <begin position="60"/>
        <end position="70"/>
    </location>
</feature>
<reference evidence="2" key="1">
    <citation type="journal article" date="2018" name="J. Virol.">
        <title>Crustacean Genome Exploration Reveals the Evolutionary Origin of White Spot Syndrome Virus.</title>
        <authorList>
            <person name="Kawato S."/>
            <person name="Shitara A."/>
            <person name="Wang Y."/>
            <person name="Nozaki R."/>
            <person name="Kondo H."/>
            <person name="Hirono I."/>
        </authorList>
    </citation>
    <scope>NUCLEOTIDE SEQUENCE</scope>
    <source>
        <strain evidence="2">Kochi-1</strain>
    </source>
</reference>
<name>A0A401IPP3_9VIRU</name>
<evidence type="ECO:0000313" key="2">
    <source>
        <dbReference type="EMBL" id="GBG35577.1"/>
    </source>
</evidence>
<accession>A0A401IPP3</accession>
<feature type="region of interest" description="Disordered" evidence="1">
    <location>
        <begin position="39"/>
        <end position="70"/>
    </location>
</feature>
<organism evidence="2">
    <name type="scientific">Sesarmops intermedium nimavirus</name>
    <dbReference type="NCBI Taxonomy" id="2133796"/>
    <lineage>
        <taxon>Viruses</taxon>
        <taxon>Viruses incertae sedis</taxon>
        <taxon>Naldaviricetes</taxon>
        <taxon>Nimaviridae</taxon>
    </lineage>
</organism>